<keyword evidence="2" id="KW-0732">Signal</keyword>
<dbReference type="EMBL" id="CP108140">
    <property type="protein sequence ID" value="WTP91709.1"/>
    <property type="molecule type" value="Genomic_DNA"/>
</dbReference>
<feature type="signal peptide" evidence="2">
    <location>
        <begin position="1"/>
        <end position="45"/>
    </location>
</feature>
<evidence type="ECO:0008006" key="4">
    <source>
        <dbReference type="Google" id="ProtNLM"/>
    </source>
</evidence>
<name>A0AAU1IAP9_9ACTN</name>
<feature type="chain" id="PRO_5043883165" description="Secreted protein/lipoprotein" evidence="2">
    <location>
        <begin position="46"/>
        <end position="204"/>
    </location>
</feature>
<proteinExistence type="predicted"/>
<reference evidence="3" key="1">
    <citation type="submission" date="2022-10" db="EMBL/GenBank/DDBJ databases">
        <title>The complete genomes of actinobacterial strains from the NBC collection.</title>
        <authorList>
            <person name="Joergensen T.S."/>
            <person name="Alvarez Arevalo M."/>
            <person name="Sterndorff E.B."/>
            <person name="Faurdal D."/>
            <person name="Vuksanovic O."/>
            <person name="Mourched A.-S."/>
            <person name="Charusanti P."/>
            <person name="Shaw S."/>
            <person name="Blin K."/>
            <person name="Weber T."/>
        </authorList>
    </citation>
    <scope>NUCLEOTIDE SEQUENCE</scope>
    <source>
        <strain evidence="3">NBC 00180</strain>
    </source>
</reference>
<feature type="compositionally biased region" description="Low complexity" evidence="1">
    <location>
        <begin position="52"/>
        <end position="72"/>
    </location>
</feature>
<dbReference type="AlphaFoldDB" id="A0AAU1IAP9"/>
<gene>
    <name evidence="3" type="ORF">OG477_43715</name>
</gene>
<protein>
    <recommendedName>
        <fullName evidence="4">Secreted protein/lipoprotein</fullName>
    </recommendedName>
</protein>
<accession>A0AAU1IAP9</accession>
<evidence type="ECO:0000313" key="3">
    <source>
        <dbReference type="EMBL" id="WTP91709.1"/>
    </source>
</evidence>
<organism evidence="3">
    <name type="scientific">Streptomyces sp. NBC_00180</name>
    <dbReference type="NCBI Taxonomy" id="2903632"/>
    <lineage>
        <taxon>Bacteria</taxon>
        <taxon>Bacillati</taxon>
        <taxon>Actinomycetota</taxon>
        <taxon>Actinomycetes</taxon>
        <taxon>Kitasatosporales</taxon>
        <taxon>Streptomycetaceae</taxon>
        <taxon>Streptomyces</taxon>
    </lineage>
</organism>
<evidence type="ECO:0000256" key="2">
    <source>
        <dbReference type="SAM" id="SignalP"/>
    </source>
</evidence>
<evidence type="ECO:0000256" key="1">
    <source>
        <dbReference type="SAM" id="MobiDB-lite"/>
    </source>
</evidence>
<feature type="region of interest" description="Disordered" evidence="1">
    <location>
        <begin position="40"/>
        <end position="72"/>
    </location>
</feature>
<sequence length="204" mass="21806">MARARGHRTGVTTTIRIRRHAPAALLAGGLIVLTACNGSSSGSDAAPKKPPKTSTPSQSAATPPSPTSDPRAPIAAAYQKYWDEKVAAYAQASVQGTELKKYAVAEAYSQAATEVKALKTKGLVATGKPVLAPKVTSVDTERKVPQGSLTDCTDVSQWKLVKQSSGQEVTLPDKRLTKYVTKVVAEKWYGRWVIVRVTPEDRTC</sequence>